<dbReference type="AlphaFoldDB" id="A0A183A7E2"/>
<protein>
    <submittedName>
        <fullName evidence="3">MIF4G domain-containing protein</fullName>
    </submittedName>
</protein>
<name>A0A183A7E2_9TREM</name>
<gene>
    <name evidence="1" type="ORF">ECPE_LOCUS2877</name>
</gene>
<evidence type="ECO:0000313" key="1">
    <source>
        <dbReference type="EMBL" id="VDP67687.1"/>
    </source>
</evidence>
<organism evidence="3">
    <name type="scientific">Echinostoma caproni</name>
    <dbReference type="NCBI Taxonomy" id="27848"/>
    <lineage>
        <taxon>Eukaryota</taxon>
        <taxon>Metazoa</taxon>
        <taxon>Spiralia</taxon>
        <taxon>Lophotrochozoa</taxon>
        <taxon>Platyhelminthes</taxon>
        <taxon>Trematoda</taxon>
        <taxon>Digenea</taxon>
        <taxon>Plagiorchiida</taxon>
        <taxon>Echinostomata</taxon>
        <taxon>Echinostomatoidea</taxon>
        <taxon>Echinostomatidae</taxon>
        <taxon>Echinostoma</taxon>
    </lineage>
</organism>
<sequence>MEMYPSWTPLPRASIDESDDRITAAKRKISSRGARHRMFDYYNSDPDEVGEASKLTDDNLKKTIERQATALFNDETALSKMIQQMEAYYLTYGRPSSMLKFLSILIESAIVREWNVKLTKQ</sequence>
<proteinExistence type="predicted"/>
<evidence type="ECO:0000313" key="3">
    <source>
        <dbReference type="WBParaSite" id="ECPE_0000288001-mRNA-1"/>
    </source>
</evidence>
<dbReference type="EMBL" id="UZAN01039920">
    <property type="protein sequence ID" value="VDP67687.1"/>
    <property type="molecule type" value="Genomic_DNA"/>
</dbReference>
<reference evidence="1 2" key="2">
    <citation type="submission" date="2018-11" db="EMBL/GenBank/DDBJ databases">
        <authorList>
            <consortium name="Pathogen Informatics"/>
        </authorList>
    </citation>
    <scope>NUCLEOTIDE SEQUENCE [LARGE SCALE GENOMIC DNA]</scope>
    <source>
        <strain evidence="1 2">Egypt</strain>
    </source>
</reference>
<accession>A0A183A7E2</accession>
<dbReference type="Proteomes" id="UP000272942">
    <property type="component" value="Unassembled WGS sequence"/>
</dbReference>
<dbReference type="OrthoDB" id="6245704at2759"/>
<evidence type="ECO:0000313" key="2">
    <source>
        <dbReference type="Proteomes" id="UP000272942"/>
    </source>
</evidence>
<dbReference type="WBParaSite" id="ECPE_0000288001-mRNA-1">
    <property type="protein sequence ID" value="ECPE_0000288001-mRNA-1"/>
    <property type="gene ID" value="ECPE_0000288001"/>
</dbReference>
<reference evidence="3" key="1">
    <citation type="submission" date="2016-06" db="UniProtKB">
        <authorList>
            <consortium name="WormBaseParasite"/>
        </authorList>
    </citation>
    <scope>IDENTIFICATION</scope>
</reference>
<keyword evidence="2" id="KW-1185">Reference proteome</keyword>